<dbReference type="GO" id="GO:0051484">
    <property type="term" value="P:isopentenyl diphosphate biosynthetic process, methylerythritol 4-phosphate pathway involved in terpenoid biosynthetic process"/>
    <property type="evidence" value="ECO:0007669"/>
    <property type="project" value="TreeGrafter"/>
</dbReference>
<accession>A0A7V3UZK1</accession>
<evidence type="ECO:0000256" key="7">
    <source>
        <dbReference type="ARBA" id="ARBA00023229"/>
    </source>
</evidence>
<feature type="binding site" evidence="9">
    <location>
        <position position="173"/>
    </location>
    <ligand>
        <name>1-deoxy-D-xylulose 5-phosphate</name>
        <dbReference type="ChEBI" id="CHEBI:57792"/>
    </ligand>
</feature>
<feature type="binding site" evidence="9">
    <location>
        <position position="149"/>
    </location>
    <ligand>
        <name>1-deoxy-D-xylulose 5-phosphate</name>
        <dbReference type="ChEBI" id="CHEBI:57792"/>
    </ligand>
</feature>
<dbReference type="UniPathway" id="UPA00056">
    <property type="reaction ID" value="UER00092"/>
</dbReference>
<dbReference type="InterPro" id="IPR013644">
    <property type="entry name" value="DXP_reductoisomerase_C"/>
</dbReference>
<evidence type="ECO:0000313" key="13">
    <source>
        <dbReference type="EMBL" id="HGD12752.1"/>
    </source>
</evidence>
<evidence type="ECO:0000256" key="3">
    <source>
        <dbReference type="ARBA" id="ARBA00022723"/>
    </source>
</evidence>
<comment type="function">
    <text evidence="9">Catalyzes the NADPH-dependent rearrangement and reduction of 1-deoxy-D-xylulose-5-phosphate (DXP) to 2-C-methyl-D-erythritol 4-phosphate (MEP).</text>
</comment>
<comment type="caution">
    <text evidence="9">Lacks conserved residue(s) required for the propagation of feature annotation.</text>
</comment>
<feature type="binding site" evidence="9">
    <location>
        <position position="123"/>
    </location>
    <ligand>
        <name>NADPH</name>
        <dbReference type="ChEBI" id="CHEBI:57783"/>
    </ligand>
</feature>
<dbReference type="Gene3D" id="1.10.1740.10">
    <property type="match status" value="1"/>
</dbReference>
<dbReference type="NCBIfam" id="TIGR00243">
    <property type="entry name" value="Dxr"/>
    <property type="match status" value="1"/>
</dbReference>
<dbReference type="EC" id="1.1.1.267" evidence="9"/>
<dbReference type="Pfam" id="PF08436">
    <property type="entry name" value="DXP_redisom_C"/>
    <property type="match status" value="1"/>
</dbReference>
<keyword evidence="4 9" id="KW-0521">NADP</keyword>
<feature type="domain" description="DXP reductoisomerase C-terminal" evidence="12">
    <location>
        <begin position="256"/>
        <end position="357"/>
    </location>
</feature>
<feature type="binding site" evidence="9">
    <location>
        <position position="12"/>
    </location>
    <ligand>
        <name>NADPH</name>
        <dbReference type="ChEBI" id="CHEBI:57783"/>
    </ligand>
</feature>
<keyword evidence="3 9" id="KW-0479">Metal-binding</keyword>
<gene>
    <name evidence="9" type="primary">dxr</name>
    <name evidence="13" type="ORF">ENX16_01520</name>
</gene>
<evidence type="ECO:0000256" key="6">
    <source>
        <dbReference type="ARBA" id="ARBA00023211"/>
    </source>
</evidence>
<feature type="binding site" evidence="9">
    <location>
        <position position="10"/>
    </location>
    <ligand>
        <name>NADPH</name>
        <dbReference type="ChEBI" id="CHEBI:57783"/>
    </ligand>
</feature>
<dbReference type="SUPFAM" id="SSF69055">
    <property type="entry name" value="1-deoxy-D-xylulose-5-phosphate reductoisomerase, C-terminal domain"/>
    <property type="match status" value="1"/>
</dbReference>
<feature type="binding site" evidence="9">
    <location>
        <position position="216"/>
    </location>
    <ligand>
        <name>Mn(2+)</name>
        <dbReference type="ChEBI" id="CHEBI:29035"/>
    </ligand>
</feature>
<feature type="binding site" evidence="9">
    <location>
        <position position="11"/>
    </location>
    <ligand>
        <name>NADPH</name>
        <dbReference type="ChEBI" id="CHEBI:57783"/>
    </ligand>
</feature>
<dbReference type="InterPro" id="IPR036169">
    <property type="entry name" value="DXPR_C_sf"/>
</dbReference>
<keyword evidence="6 9" id="KW-0464">Manganese</keyword>
<dbReference type="SUPFAM" id="SSF55347">
    <property type="entry name" value="Glyceraldehyde-3-phosphate dehydrogenase-like, C-terminal domain"/>
    <property type="match status" value="1"/>
</dbReference>
<dbReference type="InterPro" id="IPR036291">
    <property type="entry name" value="NAD(P)-bd_dom_sf"/>
</dbReference>
<feature type="binding site" evidence="9">
    <location>
        <position position="216"/>
    </location>
    <ligand>
        <name>1-deoxy-D-xylulose 5-phosphate</name>
        <dbReference type="ChEBI" id="CHEBI:57792"/>
    </ligand>
</feature>
<feature type="domain" description="1-deoxy-D-xylulose 5-phosphate reductoisomerase N-terminal" evidence="10">
    <location>
        <begin position="4"/>
        <end position="129"/>
    </location>
</feature>
<evidence type="ECO:0000256" key="5">
    <source>
        <dbReference type="ARBA" id="ARBA00023002"/>
    </source>
</evidence>
<dbReference type="EMBL" id="DTMZ01000026">
    <property type="protein sequence ID" value="HGD12752.1"/>
    <property type="molecule type" value="Genomic_DNA"/>
</dbReference>
<feature type="binding site" evidence="9">
    <location>
        <position position="194"/>
    </location>
    <ligand>
        <name>1-deoxy-D-xylulose 5-phosphate</name>
        <dbReference type="ChEBI" id="CHEBI:57792"/>
    </ligand>
</feature>
<evidence type="ECO:0000259" key="12">
    <source>
        <dbReference type="Pfam" id="PF13288"/>
    </source>
</evidence>
<feature type="binding site" evidence="9">
    <location>
        <position position="207"/>
    </location>
    <ligand>
        <name>1-deoxy-D-xylulose 5-phosphate</name>
        <dbReference type="ChEBI" id="CHEBI:57792"/>
    </ligand>
</feature>
<feature type="binding site" evidence="9">
    <location>
        <position position="13"/>
    </location>
    <ligand>
        <name>NADPH</name>
        <dbReference type="ChEBI" id="CHEBI:57783"/>
    </ligand>
</feature>
<comment type="similarity">
    <text evidence="2 9">Belongs to the DXR family.</text>
</comment>
<feature type="binding site" evidence="9">
    <location>
        <position position="212"/>
    </location>
    <ligand>
        <name>1-deoxy-D-xylulose 5-phosphate</name>
        <dbReference type="ChEBI" id="CHEBI:57792"/>
    </ligand>
</feature>
<dbReference type="InterPro" id="IPR026877">
    <property type="entry name" value="DXPR_C"/>
</dbReference>
<keyword evidence="7 9" id="KW-0414">Isoprene biosynthesis</keyword>
<feature type="binding site" evidence="9">
    <location>
        <position position="122"/>
    </location>
    <ligand>
        <name>1-deoxy-D-xylulose 5-phosphate</name>
        <dbReference type="ChEBI" id="CHEBI:57792"/>
    </ligand>
</feature>
<keyword evidence="5 9" id="KW-0560">Oxidoreductase</keyword>
<organism evidence="13">
    <name type="scientific">candidate division WOR-3 bacterium</name>
    <dbReference type="NCBI Taxonomy" id="2052148"/>
    <lineage>
        <taxon>Bacteria</taxon>
        <taxon>Bacteria division WOR-3</taxon>
    </lineage>
</organism>
<feature type="binding site" evidence="9">
    <location>
        <position position="148"/>
    </location>
    <ligand>
        <name>1-deoxy-D-xylulose 5-phosphate</name>
        <dbReference type="ChEBI" id="CHEBI:57792"/>
    </ligand>
</feature>
<proteinExistence type="inferred from homology"/>
<keyword evidence="9" id="KW-0460">Magnesium</keyword>
<evidence type="ECO:0000256" key="4">
    <source>
        <dbReference type="ARBA" id="ARBA00022857"/>
    </source>
</evidence>
<feature type="binding site" evidence="9">
    <location>
        <position position="213"/>
    </location>
    <ligand>
        <name>1-deoxy-D-xylulose 5-phosphate</name>
        <dbReference type="ChEBI" id="CHEBI:57792"/>
    </ligand>
</feature>
<reference evidence="13" key="1">
    <citation type="journal article" date="2020" name="mSystems">
        <title>Genome- and Community-Level Interaction Insights into Carbon Utilization and Element Cycling Functions of Hydrothermarchaeota in Hydrothermal Sediment.</title>
        <authorList>
            <person name="Zhou Z."/>
            <person name="Liu Y."/>
            <person name="Xu W."/>
            <person name="Pan J."/>
            <person name="Luo Z.H."/>
            <person name="Li M."/>
        </authorList>
    </citation>
    <scope>NUCLEOTIDE SEQUENCE [LARGE SCALE GENOMIC DNA]</scope>
    <source>
        <strain evidence="13">SpSt-914</strain>
    </source>
</reference>
<feature type="binding site" evidence="9">
    <location>
        <position position="147"/>
    </location>
    <ligand>
        <name>Mn(2+)</name>
        <dbReference type="ChEBI" id="CHEBI:29035"/>
    </ligand>
</feature>
<dbReference type="GO" id="GO:0016853">
    <property type="term" value="F:isomerase activity"/>
    <property type="evidence" value="ECO:0007669"/>
    <property type="project" value="UniProtKB-KW"/>
</dbReference>
<dbReference type="GO" id="GO:0030145">
    <property type="term" value="F:manganese ion binding"/>
    <property type="evidence" value="ECO:0007669"/>
    <property type="project" value="TreeGrafter"/>
</dbReference>
<evidence type="ECO:0000256" key="8">
    <source>
        <dbReference type="ARBA" id="ARBA00048543"/>
    </source>
</evidence>
<comment type="cofactor">
    <cofactor evidence="9">
        <name>Mg(2+)</name>
        <dbReference type="ChEBI" id="CHEBI:18420"/>
    </cofactor>
    <cofactor evidence="9">
        <name>Mn(2+)</name>
        <dbReference type="ChEBI" id="CHEBI:29035"/>
    </cofactor>
</comment>
<dbReference type="AlphaFoldDB" id="A0A7V3UZK1"/>
<sequence>MTRVAVFGSTGSVGRLTLKVIAHLKSLLKLDLIVARKSVGAICAQALRYQPGQVGLIDPLAATAAKRKLKGKYLVLGGNQALTEYARTGDYDILVMAMAGTAGLEVVLTALRRGKKVALATKELLVAYGEFIMKICRRHHGTILPLDSELAAIHQCLNDRPVADVERVILTASGGPFWQHGPPVDARLDQVLRHPTWKMGRKITVDSATLMNKGLEVIETCRLFNLRPDQVTAVLHPESIVHSLVEFRDGSILAQLSEPDMRLPIQYCLTYPQRVKSSVSPLKFDRERQLRFLPIDRRRFVCLELAFQALKAGSAATCVLNAADEIAVQLFLEGKIAFGAIPDIIKKALNRFTPQKPSPYRLAELRRLELQVSHYVRNLIGDSGR</sequence>
<dbReference type="Pfam" id="PF02670">
    <property type="entry name" value="DXP_reductoisom"/>
    <property type="match status" value="1"/>
</dbReference>
<evidence type="ECO:0000259" key="11">
    <source>
        <dbReference type="Pfam" id="PF08436"/>
    </source>
</evidence>
<dbReference type="PANTHER" id="PTHR30525">
    <property type="entry name" value="1-DEOXY-D-XYLULOSE 5-PHOSPHATE REDUCTOISOMERASE"/>
    <property type="match status" value="1"/>
</dbReference>
<feature type="binding site" evidence="9">
    <location>
        <position position="200"/>
    </location>
    <ligand>
        <name>NADPH</name>
        <dbReference type="ChEBI" id="CHEBI:57783"/>
    </ligand>
</feature>
<feature type="binding site" evidence="9">
    <location>
        <position position="149"/>
    </location>
    <ligand>
        <name>Mn(2+)</name>
        <dbReference type="ChEBI" id="CHEBI:29035"/>
    </ligand>
</feature>
<dbReference type="Gene3D" id="3.40.50.720">
    <property type="entry name" value="NAD(P)-binding Rossmann-like Domain"/>
    <property type="match status" value="1"/>
</dbReference>
<comment type="catalytic activity">
    <reaction evidence="8">
        <text>2-C-methyl-D-erythritol 4-phosphate + NADP(+) = 1-deoxy-D-xylulose 5-phosphate + NADPH + H(+)</text>
        <dbReference type="Rhea" id="RHEA:13717"/>
        <dbReference type="ChEBI" id="CHEBI:15378"/>
        <dbReference type="ChEBI" id="CHEBI:57783"/>
        <dbReference type="ChEBI" id="CHEBI:57792"/>
        <dbReference type="ChEBI" id="CHEBI:58262"/>
        <dbReference type="ChEBI" id="CHEBI:58349"/>
        <dbReference type="EC" id="1.1.1.267"/>
    </reaction>
    <physiologicalReaction direction="right-to-left" evidence="8">
        <dbReference type="Rhea" id="RHEA:13719"/>
    </physiologicalReaction>
</comment>
<dbReference type="HAMAP" id="MF_00183">
    <property type="entry name" value="DXP_reductoisom"/>
    <property type="match status" value="1"/>
</dbReference>
<protein>
    <recommendedName>
        <fullName evidence="9">1-deoxy-D-xylulose 5-phosphate reductoisomerase</fullName>
        <shortName evidence="9">DXP reductoisomerase</shortName>
        <ecNumber evidence="9">1.1.1.267</ecNumber>
    </recommendedName>
    <alternativeName>
        <fullName evidence="9">1-deoxyxylulose-5-phosphate reductoisomerase</fullName>
    </alternativeName>
    <alternativeName>
        <fullName evidence="9">2-C-methyl-D-erythritol 4-phosphate synthase</fullName>
    </alternativeName>
</protein>
<dbReference type="Pfam" id="PF13288">
    <property type="entry name" value="DXPR_C"/>
    <property type="match status" value="1"/>
</dbReference>
<dbReference type="GO" id="GO:0030604">
    <property type="term" value="F:1-deoxy-D-xylulose-5-phosphate reductoisomerase activity"/>
    <property type="evidence" value="ECO:0007669"/>
    <property type="project" value="UniProtKB-UniRule"/>
</dbReference>
<keyword evidence="13" id="KW-0413">Isomerase</keyword>
<evidence type="ECO:0000259" key="10">
    <source>
        <dbReference type="Pfam" id="PF02670"/>
    </source>
</evidence>
<dbReference type="PANTHER" id="PTHR30525:SF0">
    <property type="entry name" value="1-DEOXY-D-XYLULOSE 5-PHOSPHATE REDUCTOISOMERASE, CHLOROPLASTIC"/>
    <property type="match status" value="1"/>
</dbReference>
<dbReference type="InterPro" id="IPR013512">
    <property type="entry name" value="DXP_reductoisomerase_N"/>
</dbReference>
<comment type="caution">
    <text evidence="13">The sequence shown here is derived from an EMBL/GenBank/DDBJ whole genome shotgun (WGS) entry which is preliminary data.</text>
</comment>
<dbReference type="PIRSF" id="PIRSF006205">
    <property type="entry name" value="Dxp_reductismrs"/>
    <property type="match status" value="1"/>
</dbReference>
<dbReference type="GO" id="GO:0070402">
    <property type="term" value="F:NADPH binding"/>
    <property type="evidence" value="ECO:0007669"/>
    <property type="project" value="InterPro"/>
</dbReference>
<feature type="binding site" evidence="9">
    <location>
        <position position="37"/>
    </location>
    <ligand>
        <name>NADPH</name>
        <dbReference type="ChEBI" id="CHEBI:57783"/>
    </ligand>
</feature>
<name>A0A7V3UZK1_UNCW3</name>
<evidence type="ECO:0000256" key="2">
    <source>
        <dbReference type="ARBA" id="ARBA00006825"/>
    </source>
</evidence>
<evidence type="ECO:0000256" key="9">
    <source>
        <dbReference type="HAMAP-Rule" id="MF_00183"/>
    </source>
</evidence>
<dbReference type="SUPFAM" id="SSF51735">
    <property type="entry name" value="NAD(P)-binding Rossmann-fold domains"/>
    <property type="match status" value="1"/>
</dbReference>
<comment type="pathway">
    <text evidence="1 9">Isoprenoid biosynthesis; isopentenyl diphosphate biosynthesis via DXP pathway; isopentenyl diphosphate from 1-deoxy-D-xylulose 5-phosphate: step 1/6.</text>
</comment>
<evidence type="ECO:0000256" key="1">
    <source>
        <dbReference type="ARBA" id="ARBA00005094"/>
    </source>
</evidence>
<feature type="domain" description="1-deoxy-D-xylulose 5-phosphate reductoisomerase C-terminal" evidence="11">
    <location>
        <begin position="143"/>
        <end position="224"/>
    </location>
</feature>
<dbReference type="InterPro" id="IPR003821">
    <property type="entry name" value="DXP_reductoisomerase"/>
</dbReference>